<accession>A3DMV5</accession>
<organism evidence="2 3">
    <name type="scientific">Staphylothermus marinus (strain ATCC 43588 / DSM 3639 / JCM 9404 / F1)</name>
    <dbReference type="NCBI Taxonomy" id="399550"/>
    <lineage>
        <taxon>Archaea</taxon>
        <taxon>Thermoproteota</taxon>
        <taxon>Thermoprotei</taxon>
        <taxon>Desulfurococcales</taxon>
        <taxon>Desulfurococcaceae</taxon>
        <taxon>Staphylothermus</taxon>
    </lineage>
</organism>
<dbReference type="HOGENOM" id="CLU_070736_0_0_2"/>
<reference evidence="3" key="1">
    <citation type="journal article" date="2009" name="BMC Genomics">
        <title>The complete genome sequence of Staphylothermus marinus reveals differences in sulfur metabolism among heterotrophic Crenarchaeota.</title>
        <authorList>
            <person name="Anderson I.J."/>
            <person name="Dharmarajan L."/>
            <person name="Rodriguez J."/>
            <person name="Hooper S."/>
            <person name="Porat I."/>
            <person name="Ulrich L.E."/>
            <person name="Elkins J.G."/>
            <person name="Mavromatis K."/>
            <person name="Sun H."/>
            <person name="Land M."/>
            <person name="Lapidus A."/>
            <person name="Lucas S."/>
            <person name="Barry K."/>
            <person name="Huber H."/>
            <person name="Zhulin I.B."/>
            <person name="Whitman W.B."/>
            <person name="Mukhopadhyay B."/>
            <person name="Woese C."/>
            <person name="Bristow J."/>
            <person name="Kyrpides N."/>
        </authorList>
    </citation>
    <scope>NUCLEOTIDE SEQUENCE [LARGE SCALE GENOMIC DNA]</scope>
    <source>
        <strain evidence="3">ATCC 43588 / DSM 3639 / JCM 9404 / F1</strain>
    </source>
</reference>
<feature type="domain" description="DDH" evidence="1">
    <location>
        <begin position="31"/>
        <end position="158"/>
    </location>
</feature>
<dbReference type="SUPFAM" id="SSF64182">
    <property type="entry name" value="DHH phosphoesterases"/>
    <property type="match status" value="1"/>
</dbReference>
<dbReference type="Proteomes" id="UP000000254">
    <property type="component" value="Chromosome"/>
</dbReference>
<dbReference type="InterPro" id="IPR038763">
    <property type="entry name" value="DHH_sf"/>
</dbReference>
<dbReference type="InterPro" id="IPR051319">
    <property type="entry name" value="Oligoribo/pAp-PDE_c-di-AMP_PDE"/>
</dbReference>
<dbReference type="STRING" id="399550.Smar_0865"/>
<evidence type="ECO:0000313" key="3">
    <source>
        <dbReference type="Proteomes" id="UP000000254"/>
    </source>
</evidence>
<dbReference type="RefSeq" id="WP_011839156.1">
    <property type="nucleotide sequence ID" value="NC_009033.1"/>
</dbReference>
<dbReference type="Pfam" id="PF01368">
    <property type="entry name" value="DHH"/>
    <property type="match status" value="1"/>
</dbReference>
<protein>
    <submittedName>
        <fullName evidence="2">Phosphoesterase, RecJ domain protein</fullName>
    </submittedName>
</protein>
<evidence type="ECO:0000313" key="2">
    <source>
        <dbReference type="EMBL" id="ABN69965.1"/>
    </source>
</evidence>
<proteinExistence type="predicted"/>
<reference evidence="2 3" key="2">
    <citation type="journal article" date="2009" name="Stand. Genomic Sci.">
        <title>Complete genome sequence of Staphylothermus marinus Stetter and Fiala 1986 type strain F1.</title>
        <authorList>
            <person name="Anderson I.J."/>
            <person name="Sun H."/>
            <person name="Lapidus A."/>
            <person name="Copeland A."/>
            <person name="Glavina Del Rio T."/>
            <person name="Tice H."/>
            <person name="Dalin E."/>
            <person name="Lucas S."/>
            <person name="Barry K."/>
            <person name="Land M."/>
            <person name="Richardson P."/>
            <person name="Huber H."/>
            <person name="Kyrpides N.C."/>
        </authorList>
    </citation>
    <scope>NUCLEOTIDE SEQUENCE [LARGE SCALE GENOMIC DNA]</scope>
    <source>
        <strain evidence="3">ATCC 43588 / DSM 3639 / JCM 9404 / F1</strain>
    </source>
</reference>
<gene>
    <name evidence="2" type="ordered locus">Smar_0865</name>
</gene>
<dbReference type="PANTHER" id="PTHR47618">
    <property type="entry name" value="BIFUNCTIONAL OLIGORIBONUCLEASE AND PAP PHOSPHATASE NRNA"/>
    <property type="match status" value="1"/>
</dbReference>
<evidence type="ECO:0000259" key="1">
    <source>
        <dbReference type="Pfam" id="PF01368"/>
    </source>
</evidence>
<dbReference type="KEGG" id="smr:Smar_0865"/>
<dbReference type="EMBL" id="CP000575">
    <property type="protein sequence ID" value="ABN69965.1"/>
    <property type="molecule type" value="Genomic_DNA"/>
</dbReference>
<dbReference type="eggNOG" id="arCOG01565">
    <property type="taxonomic scope" value="Archaea"/>
</dbReference>
<keyword evidence="3" id="KW-1185">Reference proteome</keyword>
<sequence>MKLEEFLKENLKNINKLRRFLLSNKGLVYGILTHKNADPDAVSSMLILRNFLVSLKNTVYLILPEGLNAASKNVLNNLDINIDFINPYILQWMNNFIDMYIIVDTSSPIQLGQTINYVYEKPYIVIDHHQPGQLIRNSMISLSYRVVSNCELIYLMLRDIWWFNPLEATICITGILYDSRRFVYIDKYIFEVIDELINIYNGNYEKAFNALQKRMDISERIARLKGAQRLSIKRIGEYIVATTHVRAFEGSVARAIIDLGADIVFVASSNEKLRVVGRATHDFVKKTGISLGKDIMPIIGKMIGGGGGGGHDTAGVAEGTGKPKDVLKITLNILERILRKLNNK</sequence>
<dbReference type="Gene3D" id="3.90.1640.10">
    <property type="entry name" value="inorganic pyrophosphatase (n-terminal core)"/>
    <property type="match status" value="1"/>
</dbReference>
<dbReference type="InterPro" id="IPR001667">
    <property type="entry name" value="DDH_dom"/>
</dbReference>
<dbReference type="AlphaFoldDB" id="A3DMV5"/>
<name>A3DMV5_STAMF</name>
<dbReference type="GeneID" id="4906826"/>
<dbReference type="PANTHER" id="PTHR47618:SF1">
    <property type="entry name" value="BIFUNCTIONAL OLIGORIBONUCLEASE AND PAP PHOSPHATASE NRNA"/>
    <property type="match status" value="1"/>
</dbReference>